<feature type="domain" description="Response regulatory" evidence="23">
    <location>
        <begin position="925"/>
        <end position="1041"/>
    </location>
</feature>
<dbReference type="InterPro" id="IPR011006">
    <property type="entry name" value="CheY-like_superfamily"/>
</dbReference>
<organism evidence="27 28">
    <name type="scientific">Inhella crocodyli</name>
    <dbReference type="NCBI Taxonomy" id="2499851"/>
    <lineage>
        <taxon>Bacteria</taxon>
        <taxon>Pseudomonadati</taxon>
        <taxon>Pseudomonadota</taxon>
        <taxon>Betaproteobacteria</taxon>
        <taxon>Burkholderiales</taxon>
        <taxon>Sphaerotilaceae</taxon>
        <taxon>Inhella</taxon>
    </lineage>
</organism>
<dbReference type="Gene3D" id="1.10.287.130">
    <property type="match status" value="1"/>
</dbReference>
<dbReference type="PROSITE" id="PS50112">
    <property type="entry name" value="PAS"/>
    <property type="match status" value="2"/>
</dbReference>
<dbReference type="InterPro" id="IPR036641">
    <property type="entry name" value="HPT_dom_sf"/>
</dbReference>
<dbReference type="InterPro" id="IPR000700">
    <property type="entry name" value="PAS-assoc_C"/>
</dbReference>
<evidence type="ECO:0000256" key="18">
    <source>
        <dbReference type="ARBA" id="ARBA00068150"/>
    </source>
</evidence>
<evidence type="ECO:0000259" key="26">
    <source>
        <dbReference type="PROSITE" id="PS50894"/>
    </source>
</evidence>
<feature type="domain" description="PAC" evidence="25">
    <location>
        <begin position="355"/>
        <end position="408"/>
    </location>
</feature>
<dbReference type="FunFam" id="3.30.565.10:FF:000010">
    <property type="entry name" value="Sensor histidine kinase RcsC"/>
    <property type="match status" value="1"/>
</dbReference>
<dbReference type="SMART" id="SM00448">
    <property type="entry name" value="REC"/>
    <property type="match status" value="2"/>
</dbReference>
<keyword evidence="11" id="KW-0067">ATP-binding</keyword>
<dbReference type="SMART" id="SM00086">
    <property type="entry name" value="PAC"/>
    <property type="match status" value="3"/>
</dbReference>
<evidence type="ECO:0000256" key="12">
    <source>
        <dbReference type="ARBA" id="ARBA00022989"/>
    </source>
</evidence>
<evidence type="ECO:0000256" key="6">
    <source>
        <dbReference type="ARBA" id="ARBA00022679"/>
    </source>
</evidence>
<feature type="modified residue" description="Phosphohistidine" evidence="20">
    <location>
        <position position="1115"/>
    </location>
</feature>
<dbReference type="PROSITE" id="PS50110">
    <property type="entry name" value="RESPONSE_REGULATORY"/>
    <property type="match status" value="2"/>
</dbReference>
<evidence type="ECO:0000256" key="2">
    <source>
        <dbReference type="ARBA" id="ARBA00004651"/>
    </source>
</evidence>
<dbReference type="InterPro" id="IPR000014">
    <property type="entry name" value="PAS"/>
</dbReference>
<feature type="modified residue" description="4-aspartylphosphate" evidence="21">
    <location>
        <position position="834"/>
    </location>
</feature>
<dbReference type="InterPro" id="IPR003661">
    <property type="entry name" value="HisK_dim/P_dom"/>
</dbReference>
<reference evidence="27 28" key="1">
    <citation type="submission" date="2019-01" db="EMBL/GenBank/DDBJ databases">
        <authorList>
            <person name="Chen W.-M."/>
        </authorList>
    </citation>
    <scope>NUCLEOTIDE SEQUENCE [LARGE SCALE GENOMIC DNA]</scope>
    <source>
        <strain evidence="27 28">CCP-18</strain>
    </source>
</reference>
<evidence type="ECO:0000256" key="21">
    <source>
        <dbReference type="PROSITE-ProRule" id="PRU00169"/>
    </source>
</evidence>
<dbReference type="Gene3D" id="3.40.50.2300">
    <property type="match status" value="2"/>
</dbReference>
<dbReference type="Pfam" id="PF01627">
    <property type="entry name" value="Hpt"/>
    <property type="match status" value="1"/>
</dbReference>
<evidence type="ECO:0000256" key="7">
    <source>
        <dbReference type="ARBA" id="ARBA00022692"/>
    </source>
</evidence>
<feature type="domain" description="PAS" evidence="24">
    <location>
        <begin position="164"/>
        <end position="205"/>
    </location>
</feature>
<dbReference type="InterPro" id="IPR008207">
    <property type="entry name" value="Sig_transdc_His_kin_Hpt_dom"/>
</dbReference>
<dbReference type="PANTHER" id="PTHR45339">
    <property type="entry name" value="HYBRID SIGNAL TRANSDUCTION HISTIDINE KINASE J"/>
    <property type="match status" value="1"/>
</dbReference>
<keyword evidence="10" id="KW-0418">Kinase</keyword>
<dbReference type="CDD" id="cd16922">
    <property type="entry name" value="HATPase_EvgS-ArcB-TorS-like"/>
    <property type="match status" value="1"/>
</dbReference>
<comment type="subcellular location">
    <subcellularLocation>
        <location evidence="2">Cell membrane</location>
        <topology evidence="2">Multi-pass membrane protein</topology>
    </subcellularLocation>
</comment>
<dbReference type="Pfam" id="PF08447">
    <property type="entry name" value="PAS_3"/>
    <property type="match status" value="2"/>
</dbReference>
<comment type="caution">
    <text evidence="27">The sequence shown here is derived from an EMBL/GenBank/DDBJ whole genome shotgun (WGS) entry which is preliminary data.</text>
</comment>
<keyword evidence="6" id="KW-0808">Transferase</keyword>
<evidence type="ECO:0000259" key="23">
    <source>
        <dbReference type="PROSITE" id="PS50110"/>
    </source>
</evidence>
<dbReference type="SUPFAM" id="SSF55874">
    <property type="entry name" value="ATPase domain of HSP90 chaperone/DNA topoisomerase II/histidine kinase"/>
    <property type="match status" value="1"/>
</dbReference>
<dbReference type="InterPro" id="IPR005467">
    <property type="entry name" value="His_kinase_dom"/>
</dbReference>
<evidence type="ECO:0000256" key="19">
    <source>
        <dbReference type="ARBA" id="ARBA00070152"/>
    </source>
</evidence>
<protein>
    <recommendedName>
        <fullName evidence="18">Sensory/regulatory protein RpfC</fullName>
        <ecNumber evidence="3">2.7.13.3</ecNumber>
    </recommendedName>
    <alternativeName>
        <fullName evidence="19">Virulence sensor protein BvgS</fullName>
    </alternativeName>
</protein>
<keyword evidence="12" id="KW-1133">Transmembrane helix</keyword>
<evidence type="ECO:0000256" key="16">
    <source>
        <dbReference type="ARBA" id="ARBA00058004"/>
    </source>
</evidence>
<dbReference type="PANTHER" id="PTHR45339:SF1">
    <property type="entry name" value="HYBRID SIGNAL TRANSDUCTION HISTIDINE KINASE J"/>
    <property type="match status" value="1"/>
</dbReference>
<keyword evidence="28" id="KW-1185">Reference proteome</keyword>
<dbReference type="Pfam" id="PF00512">
    <property type="entry name" value="HisKA"/>
    <property type="match status" value="1"/>
</dbReference>
<dbReference type="Gene3D" id="3.30.565.10">
    <property type="entry name" value="Histidine kinase-like ATPase, C-terminal domain"/>
    <property type="match status" value="1"/>
</dbReference>
<evidence type="ECO:0000256" key="1">
    <source>
        <dbReference type="ARBA" id="ARBA00000085"/>
    </source>
</evidence>
<dbReference type="CDD" id="cd00130">
    <property type="entry name" value="PAS"/>
    <property type="match status" value="3"/>
</dbReference>
<comment type="function">
    <text evidence="16">Member of the two-component regulatory system BvgS/BvgA. Phosphorylates BvgA via a four-step phosphorelay in response to environmental signals.</text>
</comment>
<feature type="domain" description="HPt" evidence="26">
    <location>
        <begin position="1076"/>
        <end position="1169"/>
    </location>
</feature>
<dbReference type="EC" id="2.7.13.3" evidence="3"/>
<dbReference type="NCBIfam" id="TIGR00229">
    <property type="entry name" value="sensory_box"/>
    <property type="match status" value="1"/>
</dbReference>
<dbReference type="SUPFAM" id="SSF47384">
    <property type="entry name" value="Homodimeric domain of signal transducing histidine kinase"/>
    <property type="match status" value="1"/>
</dbReference>
<dbReference type="Gene3D" id="1.20.120.160">
    <property type="entry name" value="HPT domain"/>
    <property type="match status" value="1"/>
</dbReference>
<dbReference type="SMART" id="SM00091">
    <property type="entry name" value="PAS"/>
    <property type="match status" value="3"/>
</dbReference>
<dbReference type="Proteomes" id="UP000288587">
    <property type="component" value="Unassembled WGS sequence"/>
</dbReference>
<keyword evidence="5 21" id="KW-0597">Phosphoprotein</keyword>
<evidence type="ECO:0000259" key="25">
    <source>
        <dbReference type="PROSITE" id="PS50113"/>
    </source>
</evidence>
<evidence type="ECO:0000256" key="9">
    <source>
        <dbReference type="ARBA" id="ARBA00022741"/>
    </source>
</evidence>
<name>A0A437LQJ8_9BURK</name>
<evidence type="ECO:0000256" key="11">
    <source>
        <dbReference type="ARBA" id="ARBA00022840"/>
    </source>
</evidence>
<dbReference type="InterPro" id="IPR001610">
    <property type="entry name" value="PAC"/>
</dbReference>
<keyword evidence="14" id="KW-0843">Virulence</keyword>
<comment type="catalytic activity">
    <reaction evidence="1">
        <text>ATP + protein L-histidine = ADP + protein N-phospho-L-histidine.</text>
        <dbReference type="EC" id="2.7.13.3"/>
    </reaction>
</comment>
<keyword evidence="15" id="KW-0472">Membrane</keyword>
<evidence type="ECO:0000256" key="15">
    <source>
        <dbReference type="ARBA" id="ARBA00023136"/>
    </source>
</evidence>
<dbReference type="CDD" id="cd17546">
    <property type="entry name" value="REC_hyHK_CKI1_RcsC-like"/>
    <property type="match status" value="2"/>
</dbReference>
<dbReference type="Gene3D" id="3.30.450.20">
    <property type="entry name" value="PAS domain"/>
    <property type="match status" value="3"/>
</dbReference>
<dbReference type="SUPFAM" id="SSF52172">
    <property type="entry name" value="CheY-like"/>
    <property type="match status" value="2"/>
</dbReference>
<feature type="domain" description="PAS" evidence="24">
    <location>
        <begin position="402"/>
        <end position="478"/>
    </location>
</feature>
<evidence type="ECO:0000259" key="22">
    <source>
        <dbReference type="PROSITE" id="PS50109"/>
    </source>
</evidence>
<evidence type="ECO:0000256" key="17">
    <source>
        <dbReference type="ARBA" id="ARBA00064003"/>
    </source>
</evidence>
<evidence type="ECO:0000256" key="3">
    <source>
        <dbReference type="ARBA" id="ARBA00012438"/>
    </source>
</evidence>
<evidence type="ECO:0000313" key="28">
    <source>
        <dbReference type="Proteomes" id="UP000288587"/>
    </source>
</evidence>
<sequence>MHKLLARQIKRLLGVEAAQLPAVLAELDAAAQSNGLSPAAAAALRGLGEFFNRVGEAYEQSERDLDLKTRSLELSSSELSASNERIRTELASRTRAIDSLRETAQALMQSMDSGLPKLANDNLESLSQLMSDLVRQRQESQRHLQVALADLANQKFALDQHGIVSITDLDGSIQYVNDKFVQISGYTQDELLGQNHRMINSGVHPPEFFTHLWRTIGEGRVWHGEICNRARGGNLYWVQATIVPLKSASGEIEQFIAIRTEITERKLMEAAMKAAEVRMRHITNTVPGVLFECEVNPHTAQARYTFVSERLREVRGLDPTALMADGSLSGQQIVPEDRDRCVQGVLLAARQRGPWQDEFQIERPDGALRWLRGEARPSPELAPEGAVVYTGLWQDVTALKEASARLHEITESLPVVVFQLHSDSGHRQSLRFSSAALRRMTGLLPDEVLGDFEVLLAQVHPQDLPGLRDSLRDSVDGLQGWVHDFRLLHRETQAVVWVHGEARIKRADEGGLLWNGYLADITESRAVSEELMRAKEGAEAASRAKSDFLANMSHEIRTPMNGIIGMTELALQGELNEEQREHLGIVKSSSESLLRIINDILDFSKIEAGKLLIERIPYHLGRTVGEALKPLAPRATEQGLELIVDIDAEVPMLVKGDPGRLRQILINLVGNAIKFTQKGQVQLQVRAEGDRLRFCVIDTGIGIPAHKLDTIFEAFSQEDGSITRRYGGTGLGLTISARLVDAMGGHIGVRSEPGRGSTFYFDLPLVLDDRPAPAAPSLRSLEGLPVLLADDHPVNRQVLVGMLEGFGATVTAVDSGLAALERLHSQSFALILLDAQMPGLDGFSTAEAIATVTEHGQTPVVMLSSAAIRGEGARSQQSGIHAYLTKPFTRDDLHKVLLRVLQPGESERQELVTRHLVHDESMSLQVLLVEDHPVNQQLATKLLTRWGHQVTVADNGQVALDLLAQRRFDLVLMDIMMPVMGGLQATQRFRAMEQGPRTPVIAMTAKAMQEDREQCLAAGMDDYISKPIDIAEFQRLVQRYVPQASALPPPAGDAPAVPSASRWDQAEAERGLGSVDQQVVDIITGVFLEQWPLDEAKLQTALAQGDWASVLHVAHSAKSTLRMFGAEPLAELAARIEAQAETGRAAGQSSAIDTLCEGVSHLIEALKRRKA</sequence>
<dbReference type="GO" id="GO:0000155">
    <property type="term" value="F:phosphorelay sensor kinase activity"/>
    <property type="evidence" value="ECO:0007669"/>
    <property type="project" value="InterPro"/>
</dbReference>
<dbReference type="Pfam" id="PF02518">
    <property type="entry name" value="HATPase_c"/>
    <property type="match status" value="1"/>
</dbReference>
<dbReference type="SMART" id="SM00388">
    <property type="entry name" value="HisKA"/>
    <property type="match status" value="1"/>
</dbReference>
<evidence type="ECO:0000256" key="13">
    <source>
        <dbReference type="ARBA" id="ARBA00023012"/>
    </source>
</evidence>
<proteinExistence type="predicted"/>
<dbReference type="Pfam" id="PF00072">
    <property type="entry name" value="Response_reg"/>
    <property type="match status" value="2"/>
</dbReference>
<feature type="domain" description="Histidine kinase" evidence="22">
    <location>
        <begin position="551"/>
        <end position="767"/>
    </location>
</feature>
<dbReference type="CDD" id="cd00088">
    <property type="entry name" value="HPT"/>
    <property type="match status" value="1"/>
</dbReference>
<dbReference type="RefSeq" id="WP_127679986.1">
    <property type="nucleotide sequence ID" value="NZ_SACM01000001.1"/>
</dbReference>
<keyword evidence="13" id="KW-0902">Two-component regulatory system</keyword>
<accession>A0A437LQJ8</accession>
<dbReference type="SUPFAM" id="SSF47226">
    <property type="entry name" value="Histidine-containing phosphotransfer domain, HPT domain"/>
    <property type="match status" value="1"/>
</dbReference>
<dbReference type="CDD" id="cd00082">
    <property type="entry name" value="HisKA"/>
    <property type="match status" value="1"/>
</dbReference>
<dbReference type="AlphaFoldDB" id="A0A437LQJ8"/>
<dbReference type="InterPro" id="IPR004358">
    <property type="entry name" value="Sig_transdc_His_kin-like_C"/>
</dbReference>
<dbReference type="PRINTS" id="PR00344">
    <property type="entry name" value="BCTRLSENSOR"/>
</dbReference>
<dbReference type="SMART" id="SM00387">
    <property type="entry name" value="HATPase_c"/>
    <property type="match status" value="1"/>
</dbReference>
<feature type="domain" description="PAC" evidence="25">
    <location>
        <begin position="220"/>
        <end position="274"/>
    </location>
</feature>
<dbReference type="FunFam" id="1.10.287.130:FF:000002">
    <property type="entry name" value="Two-component osmosensing histidine kinase"/>
    <property type="match status" value="1"/>
</dbReference>
<dbReference type="InterPro" id="IPR036890">
    <property type="entry name" value="HATPase_C_sf"/>
</dbReference>
<dbReference type="PROSITE" id="PS50894">
    <property type="entry name" value="HPT"/>
    <property type="match status" value="1"/>
</dbReference>
<dbReference type="InterPro" id="IPR035965">
    <property type="entry name" value="PAS-like_dom_sf"/>
</dbReference>
<dbReference type="PROSITE" id="PS50109">
    <property type="entry name" value="HIS_KIN"/>
    <property type="match status" value="1"/>
</dbReference>
<keyword evidence="4" id="KW-1003">Cell membrane</keyword>
<feature type="domain" description="Response regulatory" evidence="23">
    <location>
        <begin position="785"/>
        <end position="901"/>
    </location>
</feature>
<keyword evidence="8" id="KW-0732">Signal</keyword>
<dbReference type="SUPFAM" id="SSF55785">
    <property type="entry name" value="PYP-like sensor domain (PAS domain)"/>
    <property type="match status" value="3"/>
</dbReference>
<dbReference type="GO" id="GO:0005524">
    <property type="term" value="F:ATP binding"/>
    <property type="evidence" value="ECO:0007669"/>
    <property type="project" value="UniProtKB-KW"/>
</dbReference>
<evidence type="ECO:0000256" key="20">
    <source>
        <dbReference type="PROSITE-ProRule" id="PRU00110"/>
    </source>
</evidence>
<dbReference type="GO" id="GO:0005886">
    <property type="term" value="C:plasma membrane"/>
    <property type="evidence" value="ECO:0007669"/>
    <property type="project" value="UniProtKB-SubCell"/>
</dbReference>
<dbReference type="OrthoDB" id="5519028at2"/>
<dbReference type="InterPro" id="IPR013655">
    <property type="entry name" value="PAS_fold_3"/>
</dbReference>
<evidence type="ECO:0000259" key="24">
    <source>
        <dbReference type="PROSITE" id="PS50112"/>
    </source>
</evidence>
<evidence type="ECO:0000256" key="8">
    <source>
        <dbReference type="ARBA" id="ARBA00022729"/>
    </source>
</evidence>
<keyword evidence="9" id="KW-0547">Nucleotide-binding</keyword>
<dbReference type="InterPro" id="IPR001789">
    <property type="entry name" value="Sig_transdc_resp-reg_receiver"/>
</dbReference>
<dbReference type="EMBL" id="SACM01000001">
    <property type="protein sequence ID" value="RVT87628.1"/>
    <property type="molecule type" value="Genomic_DNA"/>
</dbReference>
<evidence type="ECO:0000256" key="5">
    <source>
        <dbReference type="ARBA" id="ARBA00022553"/>
    </source>
</evidence>
<evidence type="ECO:0000256" key="14">
    <source>
        <dbReference type="ARBA" id="ARBA00023026"/>
    </source>
</evidence>
<evidence type="ECO:0000313" key="27">
    <source>
        <dbReference type="EMBL" id="RVT87628.1"/>
    </source>
</evidence>
<gene>
    <name evidence="27" type="ORF">EOD73_00950</name>
</gene>
<dbReference type="PROSITE" id="PS50113">
    <property type="entry name" value="PAC"/>
    <property type="match status" value="2"/>
</dbReference>
<feature type="modified residue" description="4-aspartylphosphate" evidence="21">
    <location>
        <position position="974"/>
    </location>
</feature>
<comment type="subunit">
    <text evidence="17">At low DSF concentrations, interacts with RpfF.</text>
</comment>
<dbReference type="Pfam" id="PF13426">
    <property type="entry name" value="PAS_9"/>
    <property type="match status" value="1"/>
</dbReference>
<keyword evidence="7" id="KW-0812">Transmembrane</keyword>
<dbReference type="InterPro" id="IPR036097">
    <property type="entry name" value="HisK_dim/P_sf"/>
</dbReference>
<evidence type="ECO:0000256" key="10">
    <source>
        <dbReference type="ARBA" id="ARBA00022777"/>
    </source>
</evidence>
<dbReference type="InterPro" id="IPR003594">
    <property type="entry name" value="HATPase_dom"/>
</dbReference>
<evidence type="ECO:0000256" key="4">
    <source>
        <dbReference type="ARBA" id="ARBA00022475"/>
    </source>
</evidence>